<accession>A0A4Y2PG45</accession>
<organism evidence="1 2">
    <name type="scientific">Araneus ventricosus</name>
    <name type="common">Orbweaver spider</name>
    <name type="synonym">Epeira ventricosa</name>
    <dbReference type="NCBI Taxonomy" id="182803"/>
    <lineage>
        <taxon>Eukaryota</taxon>
        <taxon>Metazoa</taxon>
        <taxon>Ecdysozoa</taxon>
        <taxon>Arthropoda</taxon>
        <taxon>Chelicerata</taxon>
        <taxon>Arachnida</taxon>
        <taxon>Araneae</taxon>
        <taxon>Araneomorphae</taxon>
        <taxon>Entelegynae</taxon>
        <taxon>Araneoidea</taxon>
        <taxon>Araneidae</taxon>
        <taxon>Araneus</taxon>
    </lineage>
</organism>
<reference evidence="1 2" key="1">
    <citation type="journal article" date="2019" name="Sci. Rep.">
        <title>Orb-weaving spider Araneus ventricosus genome elucidates the spidroin gene catalogue.</title>
        <authorList>
            <person name="Kono N."/>
            <person name="Nakamura H."/>
            <person name="Ohtoshi R."/>
            <person name="Moran D.A.P."/>
            <person name="Shinohara A."/>
            <person name="Yoshida Y."/>
            <person name="Fujiwara M."/>
            <person name="Mori M."/>
            <person name="Tomita M."/>
            <person name="Arakawa K."/>
        </authorList>
    </citation>
    <scope>NUCLEOTIDE SEQUENCE [LARGE SCALE GENOMIC DNA]</scope>
</reference>
<name>A0A4Y2PG45_ARAVE</name>
<evidence type="ECO:0000313" key="2">
    <source>
        <dbReference type="Proteomes" id="UP000499080"/>
    </source>
</evidence>
<proteinExistence type="predicted"/>
<keyword evidence="2" id="KW-1185">Reference proteome</keyword>
<gene>
    <name evidence="1" type="ORF">AVEN_264320_1</name>
</gene>
<sequence>MRRQVEFYSSMQDAEKVQLCSRTIRQSIYRSAFSISVRQRQRQRASIVSQPTLVKYEPLVVQQMMLVTLPEQSMGLSTDFPHLQLDAAC</sequence>
<comment type="caution">
    <text evidence="1">The sequence shown here is derived from an EMBL/GenBank/DDBJ whole genome shotgun (WGS) entry which is preliminary data.</text>
</comment>
<evidence type="ECO:0000313" key="1">
    <source>
        <dbReference type="EMBL" id="GBN49177.1"/>
    </source>
</evidence>
<protein>
    <submittedName>
        <fullName evidence="1">Uncharacterized protein</fullName>
    </submittedName>
</protein>
<dbReference type="AlphaFoldDB" id="A0A4Y2PG45"/>
<dbReference type="EMBL" id="BGPR01011014">
    <property type="protein sequence ID" value="GBN49177.1"/>
    <property type="molecule type" value="Genomic_DNA"/>
</dbReference>
<dbReference type="Proteomes" id="UP000499080">
    <property type="component" value="Unassembled WGS sequence"/>
</dbReference>